<comment type="caution">
    <text evidence="16">The sequence shown here is derived from an EMBL/GenBank/DDBJ whole genome shotgun (WGS) entry which is preliminary data.</text>
</comment>
<name>A0A2B4S642_STYPI</name>
<keyword evidence="10 13" id="KW-0342">GTP-binding</keyword>
<dbReference type="InterPro" id="IPR018316">
    <property type="entry name" value="Tubulin/FtsZ_2-layer-sand-dom"/>
</dbReference>
<evidence type="ECO:0000256" key="13">
    <source>
        <dbReference type="RuleBase" id="RU000352"/>
    </source>
</evidence>
<evidence type="ECO:0000259" key="14">
    <source>
        <dbReference type="SMART" id="SM00864"/>
    </source>
</evidence>
<sequence>MRDIVHIQVGQCGNQISSKFWELISDEHGISPDGHYTGKTHNQMDRLNVYFDETVDGRYIPRAACLDLEPGSIDSLRTSKYGGLFSPDNCICGQSSAANNWAKGFYTEGSELLESGMDCIRKLAEFCDCVQGFQVAHSLGGGTGSGLGSLLMSKIREEYPDRLLSSFCVLPSPRVSETITEPYNATLSFHHLVDIADAAICIDNEALYYICSNILKLKTPTYSELNKLVATTMAGVTTSLRFPGQLNAELRKLAVNMVPFPRLHFFIPAHAPLISRCSQSYRSYGISELTSNMFGPQNMMVACDPRQGRYLTAAAMFRGQLAMREVEETISAMQNAYSTSFVEWIPNNMKTAVCNVPPKGQKTSATFLYNSTAIQEAFKRFTDQFSAMFRRRAFLHWYTTEGMDIMEFTEADSNMNDLIAEYQQYEEAGPEEVIYDEGEYEELRDFPSDSTNNI</sequence>
<dbReference type="PROSITE" id="PS00227">
    <property type="entry name" value="TUBULIN"/>
    <property type="match status" value="1"/>
</dbReference>
<dbReference type="GO" id="GO:0046872">
    <property type="term" value="F:metal ion binding"/>
    <property type="evidence" value="ECO:0007669"/>
    <property type="project" value="UniProtKB-KW"/>
</dbReference>
<organism evidence="16 17">
    <name type="scientific">Stylophora pistillata</name>
    <name type="common">Smooth cauliflower coral</name>
    <dbReference type="NCBI Taxonomy" id="50429"/>
    <lineage>
        <taxon>Eukaryota</taxon>
        <taxon>Metazoa</taxon>
        <taxon>Cnidaria</taxon>
        <taxon>Anthozoa</taxon>
        <taxon>Hexacorallia</taxon>
        <taxon>Scleractinia</taxon>
        <taxon>Astrocoeniina</taxon>
        <taxon>Pocilloporidae</taxon>
        <taxon>Stylophora</taxon>
    </lineage>
</organism>
<dbReference type="InterPro" id="IPR013838">
    <property type="entry name" value="Beta-tubulin_BS"/>
</dbReference>
<dbReference type="FunFam" id="1.10.287.600:FF:000013">
    <property type="entry name" value="Tubulin beta chain"/>
    <property type="match status" value="1"/>
</dbReference>
<keyword evidence="6 13" id="KW-0493">Microtubule</keyword>
<evidence type="ECO:0000256" key="6">
    <source>
        <dbReference type="ARBA" id="ARBA00022701"/>
    </source>
</evidence>
<evidence type="ECO:0000256" key="2">
    <source>
        <dbReference type="ARBA" id="ARBA00004245"/>
    </source>
</evidence>
<dbReference type="InterPro" id="IPR000217">
    <property type="entry name" value="Tubulin"/>
</dbReference>
<evidence type="ECO:0000256" key="4">
    <source>
        <dbReference type="ARBA" id="ARBA00011747"/>
    </source>
</evidence>
<gene>
    <name evidence="16" type="ORF">AWC38_SpisGene11434</name>
</gene>
<comment type="cofactor">
    <cofactor evidence="1">
        <name>Mg(2+)</name>
        <dbReference type="ChEBI" id="CHEBI:18420"/>
    </cofactor>
</comment>
<dbReference type="Pfam" id="PF00091">
    <property type="entry name" value="Tubulin"/>
    <property type="match status" value="1"/>
</dbReference>
<dbReference type="Gene3D" id="3.30.1330.20">
    <property type="entry name" value="Tubulin/FtsZ, C-terminal domain"/>
    <property type="match status" value="1"/>
</dbReference>
<keyword evidence="8 13" id="KW-0547">Nucleotide-binding</keyword>
<evidence type="ECO:0000256" key="10">
    <source>
        <dbReference type="ARBA" id="ARBA00023134"/>
    </source>
</evidence>
<dbReference type="PRINTS" id="PR01161">
    <property type="entry name" value="TUBULIN"/>
</dbReference>
<dbReference type="SUPFAM" id="SSF55307">
    <property type="entry name" value="Tubulin C-terminal domain-like"/>
    <property type="match status" value="1"/>
</dbReference>
<dbReference type="PRINTS" id="PR01163">
    <property type="entry name" value="BETATUBULIN"/>
</dbReference>
<proteinExistence type="inferred from homology"/>
<keyword evidence="5" id="KW-0963">Cytoplasm</keyword>
<comment type="similarity">
    <text evidence="3 13">Belongs to the tubulin family.</text>
</comment>
<feature type="domain" description="Tubulin/FtsZ GTPase" evidence="14">
    <location>
        <begin position="47"/>
        <end position="244"/>
    </location>
</feature>
<dbReference type="GO" id="GO:0005874">
    <property type="term" value="C:microtubule"/>
    <property type="evidence" value="ECO:0007669"/>
    <property type="project" value="UniProtKB-KW"/>
</dbReference>
<dbReference type="GO" id="GO:0005525">
    <property type="term" value="F:GTP binding"/>
    <property type="evidence" value="ECO:0007669"/>
    <property type="project" value="UniProtKB-UniRule"/>
</dbReference>
<dbReference type="Pfam" id="PF03953">
    <property type="entry name" value="Tubulin_C"/>
    <property type="match status" value="1"/>
</dbReference>
<comment type="subcellular location">
    <subcellularLocation>
        <location evidence="2">Cytoplasm</location>
        <location evidence="2">Cytoskeleton</location>
    </subcellularLocation>
</comment>
<evidence type="ECO:0000256" key="11">
    <source>
        <dbReference type="ARBA" id="ARBA00023212"/>
    </source>
</evidence>
<keyword evidence="17" id="KW-1185">Reference proteome</keyword>
<dbReference type="EMBL" id="LSMT01000190">
    <property type="protein sequence ID" value="PFX23992.1"/>
    <property type="molecule type" value="Genomic_DNA"/>
</dbReference>
<keyword evidence="11" id="KW-0206">Cytoskeleton</keyword>
<dbReference type="InterPro" id="IPR037103">
    <property type="entry name" value="Tubulin/FtsZ-like_C"/>
</dbReference>
<evidence type="ECO:0000313" key="17">
    <source>
        <dbReference type="Proteomes" id="UP000225706"/>
    </source>
</evidence>
<dbReference type="OrthoDB" id="5956409at2759"/>
<evidence type="ECO:0000259" key="15">
    <source>
        <dbReference type="SMART" id="SM00865"/>
    </source>
</evidence>
<keyword evidence="9" id="KW-0460">Magnesium</keyword>
<dbReference type="SMART" id="SM00864">
    <property type="entry name" value="Tubulin"/>
    <property type="match status" value="1"/>
</dbReference>
<dbReference type="SMART" id="SM00865">
    <property type="entry name" value="Tubulin_C"/>
    <property type="match status" value="1"/>
</dbReference>
<dbReference type="PANTHER" id="PTHR11588">
    <property type="entry name" value="TUBULIN"/>
    <property type="match status" value="1"/>
</dbReference>
<evidence type="ECO:0000256" key="3">
    <source>
        <dbReference type="ARBA" id="ARBA00009636"/>
    </source>
</evidence>
<evidence type="ECO:0000256" key="5">
    <source>
        <dbReference type="ARBA" id="ARBA00022490"/>
    </source>
</evidence>
<dbReference type="PROSITE" id="PS00228">
    <property type="entry name" value="TUBULIN_B_AUTOREG"/>
    <property type="match status" value="1"/>
</dbReference>
<dbReference type="FunFam" id="3.30.1330.20:FF:000009">
    <property type="entry name" value="Tubulin beta chain"/>
    <property type="match status" value="1"/>
</dbReference>
<keyword evidence="7" id="KW-0479">Metal-binding</keyword>
<dbReference type="GO" id="GO:0005200">
    <property type="term" value="F:structural constituent of cytoskeleton"/>
    <property type="evidence" value="ECO:0007669"/>
    <property type="project" value="InterPro"/>
</dbReference>
<reference evidence="17" key="1">
    <citation type="journal article" date="2017" name="bioRxiv">
        <title>Comparative analysis of the genomes of Stylophora pistillata and Acropora digitifera provides evidence for extensive differences between species of corals.</title>
        <authorList>
            <person name="Voolstra C.R."/>
            <person name="Li Y."/>
            <person name="Liew Y.J."/>
            <person name="Baumgarten S."/>
            <person name="Zoccola D."/>
            <person name="Flot J.-F."/>
            <person name="Tambutte S."/>
            <person name="Allemand D."/>
            <person name="Aranda M."/>
        </authorList>
    </citation>
    <scope>NUCLEOTIDE SEQUENCE [LARGE SCALE GENOMIC DNA]</scope>
</reference>
<dbReference type="SUPFAM" id="SSF52490">
    <property type="entry name" value="Tubulin nucleotide-binding domain-like"/>
    <property type="match status" value="1"/>
</dbReference>
<evidence type="ECO:0000256" key="1">
    <source>
        <dbReference type="ARBA" id="ARBA00001946"/>
    </source>
</evidence>
<evidence type="ECO:0000256" key="9">
    <source>
        <dbReference type="ARBA" id="ARBA00022842"/>
    </source>
</evidence>
<dbReference type="GO" id="GO:0003924">
    <property type="term" value="F:GTPase activity"/>
    <property type="evidence" value="ECO:0007669"/>
    <property type="project" value="InterPro"/>
</dbReference>
<dbReference type="InterPro" id="IPR036525">
    <property type="entry name" value="Tubulin/FtsZ_GTPase_sf"/>
</dbReference>
<accession>A0A2B4S642</accession>
<protein>
    <recommendedName>
        <fullName evidence="13">Tubulin beta chain</fullName>
    </recommendedName>
</protein>
<evidence type="ECO:0000256" key="12">
    <source>
        <dbReference type="ARBA" id="ARBA00034296"/>
    </source>
</evidence>
<dbReference type="InterPro" id="IPR008280">
    <property type="entry name" value="Tub_FtsZ_C"/>
</dbReference>
<dbReference type="Gene3D" id="3.40.50.1440">
    <property type="entry name" value="Tubulin/FtsZ, GTPase domain"/>
    <property type="match status" value="1"/>
</dbReference>
<dbReference type="InterPro" id="IPR023123">
    <property type="entry name" value="Tubulin_C"/>
</dbReference>
<dbReference type="FunFam" id="3.40.50.1440:FF:000006">
    <property type="entry name" value="Tubulin beta chain"/>
    <property type="match status" value="1"/>
</dbReference>
<dbReference type="Proteomes" id="UP000225706">
    <property type="component" value="Unassembled WGS sequence"/>
</dbReference>
<dbReference type="InterPro" id="IPR003008">
    <property type="entry name" value="Tubulin_FtsZ_GTPase"/>
</dbReference>
<evidence type="ECO:0000313" key="16">
    <source>
        <dbReference type="EMBL" id="PFX23992.1"/>
    </source>
</evidence>
<dbReference type="AlphaFoldDB" id="A0A2B4S642"/>
<dbReference type="STRING" id="50429.A0A2B4S642"/>
<dbReference type="Gene3D" id="1.10.287.600">
    <property type="entry name" value="Helix hairpin bin"/>
    <property type="match status" value="1"/>
</dbReference>
<dbReference type="CDD" id="cd02187">
    <property type="entry name" value="beta_tubulin"/>
    <property type="match status" value="1"/>
</dbReference>
<comment type="function">
    <text evidence="12 13">Tubulin is the major constituent of microtubules, a cylinder consisting of laterally associated linear protofilaments composed of alpha- and beta-tubulin heterodimers. Microtubules grow by the addition of GTP-tubulin dimers to the microtubule end, where a stabilizing cap forms. Below the cap, tubulin dimers are in GDP-bound state, owing to GTPase activity of alpha-tubulin.</text>
</comment>
<dbReference type="InterPro" id="IPR017975">
    <property type="entry name" value="Tubulin_CS"/>
</dbReference>
<comment type="subunit">
    <text evidence="4 13">Dimer of alpha and beta chains. A typical microtubule is a hollow water-filled tube with an outer diameter of 25 nm and an inner diameter of 15 nM. Alpha-beta heterodimers associate head-to-tail to form protofilaments running lengthwise along the microtubule wall with the beta-tubulin subunit facing the microtubule plus end conferring a structural polarity. Microtubules usually have 13 protofilaments but different protofilament numbers can be found in some organisms and specialized cells.</text>
</comment>
<dbReference type="InterPro" id="IPR002453">
    <property type="entry name" value="Beta_tubulin"/>
</dbReference>
<evidence type="ECO:0000256" key="8">
    <source>
        <dbReference type="ARBA" id="ARBA00022741"/>
    </source>
</evidence>
<dbReference type="GO" id="GO:0007017">
    <property type="term" value="P:microtubule-based process"/>
    <property type="evidence" value="ECO:0007669"/>
    <property type="project" value="InterPro"/>
</dbReference>
<evidence type="ECO:0000256" key="7">
    <source>
        <dbReference type="ARBA" id="ARBA00022723"/>
    </source>
</evidence>
<feature type="domain" description="Tubulin/FtsZ 2-layer sandwich" evidence="15">
    <location>
        <begin position="246"/>
        <end position="383"/>
    </location>
</feature>